<dbReference type="GO" id="GO:0022857">
    <property type="term" value="F:transmembrane transporter activity"/>
    <property type="evidence" value="ECO:0007669"/>
    <property type="project" value="InterPro"/>
</dbReference>
<dbReference type="OrthoDB" id="9806939at2"/>
<protein>
    <recommendedName>
        <fullName evidence="3">CzcB-like barrel-sandwich hybrid domain-containing protein</fullName>
    </recommendedName>
</protein>
<dbReference type="NCBIfam" id="TIGR01730">
    <property type="entry name" value="RND_mfp"/>
    <property type="match status" value="1"/>
</dbReference>
<dbReference type="AlphaFoldDB" id="A0A0A0EPJ7"/>
<evidence type="ECO:0000256" key="1">
    <source>
        <dbReference type="ARBA" id="ARBA00009477"/>
    </source>
</evidence>
<dbReference type="RefSeq" id="WP_036191681.1">
    <property type="nucleotide sequence ID" value="NZ_AVPS01000001.1"/>
</dbReference>
<dbReference type="EMBL" id="AVPS01000001">
    <property type="protein sequence ID" value="KGM52876.1"/>
    <property type="molecule type" value="Genomic_DNA"/>
</dbReference>
<gene>
    <name evidence="4" type="ORF">N792_01170</name>
</gene>
<dbReference type="eggNOG" id="COG0845">
    <property type="taxonomic scope" value="Bacteria"/>
</dbReference>
<evidence type="ECO:0000313" key="5">
    <source>
        <dbReference type="Proteomes" id="UP000030017"/>
    </source>
</evidence>
<feature type="domain" description="CzcB-like barrel-sandwich hybrid" evidence="3">
    <location>
        <begin position="92"/>
        <end position="231"/>
    </location>
</feature>
<dbReference type="Gene3D" id="1.10.287.470">
    <property type="entry name" value="Helix hairpin bin"/>
    <property type="match status" value="1"/>
</dbReference>
<sequence length="378" mass="39279">MPSRPAWATARTGLILGGAVLAAALAWVLLRPSVPPQPRAVAAPVAAADASVQLTAQQERSLGIAVEPSTQATSVPLTGLPAEATPPLDASTHVAVPFAGVVTRVLVDEGTPVKRGQPMLRLHSRELLAARAELIRSSSEAGTARRQADRDAQLVADGIIPASRHERSRAQATAADAAHDHARRLLSQVSIPADASGDYELTAPQDGLVLRRNVVPGQSMEAMSPAFVIADASHLDITFTAPLSSGMQLRPGLAVDLPDGTVARIVAIGAQTDIASQSLRVRARSTDATALVAGQQFAVSVRLPAPQEALRVPSRALLPHGDRQLLFVQEETGYRGVVVDALGSDNSHTVVLAPGLQAGARVVVRGTSALRTLAPVAE</sequence>
<dbReference type="GO" id="GO:0016020">
    <property type="term" value="C:membrane"/>
    <property type="evidence" value="ECO:0007669"/>
    <property type="project" value="InterPro"/>
</dbReference>
<organism evidence="4 5">
    <name type="scientific">Lysobacter concretionis Ko07 = DSM 16239</name>
    <dbReference type="NCBI Taxonomy" id="1122185"/>
    <lineage>
        <taxon>Bacteria</taxon>
        <taxon>Pseudomonadati</taxon>
        <taxon>Pseudomonadota</taxon>
        <taxon>Gammaproteobacteria</taxon>
        <taxon>Lysobacterales</taxon>
        <taxon>Lysobacteraceae</taxon>
        <taxon>Novilysobacter</taxon>
    </lineage>
</organism>
<keyword evidence="2" id="KW-0813">Transport</keyword>
<dbReference type="GO" id="GO:0046914">
    <property type="term" value="F:transition metal ion binding"/>
    <property type="evidence" value="ECO:0007669"/>
    <property type="project" value="TreeGrafter"/>
</dbReference>
<dbReference type="Gene3D" id="2.40.420.20">
    <property type="match status" value="1"/>
</dbReference>
<accession>A0A0A0EPJ7</accession>
<dbReference type="GO" id="GO:0015679">
    <property type="term" value="P:plasma membrane copper ion transport"/>
    <property type="evidence" value="ECO:0007669"/>
    <property type="project" value="TreeGrafter"/>
</dbReference>
<dbReference type="GO" id="GO:0060003">
    <property type="term" value="P:copper ion export"/>
    <property type="evidence" value="ECO:0007669"/>
    <property type="project" value="TreeGrafter"/>
</dbReference>
<dbReference type="GO" id="GO:0030288">
    <property type="term" value="C:outer membrane-bounded periplasmic space"/>
    <property type="evidence" value="ECO:0007669"/>
    <property type="project" value="TreeGrafter"/>
</dbReference>
<dbReference type="InterPro" id="IPR006143">
    <property type="entry name" value="RND_pump_MFP"/>
</dbReference>
<dbReference type="Pfam" id="PF25973">
    <property type="entry name" value="BSH_CzcB"/>
    <property type="match status" value="1"/>
</dbReference>
<evidence type="ECO:0000259" key="3">
    <source>
        <dbReference type="Pfam" id="PF25973"/>
    </source>
</evidence>
<proteinExistence type="inferred from homology"/>
<dbReference type="STRING" id="1122185.N792_01170"/>
<dbReference type="InterPro" id="IPR051909">
    <property type="entry name" value="MFP_Cation_Efflux"/>
</dbReference>
<dbReference type="Gene3D" id="2.40.30.170">
    <property type="match status" value="1"/>
</dbReference>
<evidence type="ECO:0000313" key="4">
    <source>
        <dbReference type="EMBL" id="KGM52876.1"/>
    </source>
</evidence>
<evidence type="ECO:0000256" key="2">
    <source>
        <dbReference type="ARBA" id="ARBA00022448"/>
    </source>
</evidence>
<dbReference type="PANTHER" id="PTHR30097:SF4">
    <property type="entry name" value="SLR6042 PROTEIN"/>
    <property type="match status" value="1"/>
</dbReference>
<dbReference type="Gene3D" id="2.40.50.100">
    <property type="match status" value="1"/>
</dbReference>
<dbReference type="PANTHER" id="PTHR30097">
    <property type="entry name" value="CATION EFFLUX SYSTEM PROTEIN CUSB"/>
    <property type="match status" value="1"/>
</dbReference>
<comment type="caution">
    <text evidence="4">The sequence shown here is derived from an EMBL/GenBank/DDBJ whole genome shotgun (WGS) entry which is preliminary data.</text>
</comment>
<dbReference type="InterPro" id="IPR058647">
    <property type="entry name" value="BSH_CzcB-like"/>
</dbReference>
<keyword evidence="5" id="KW-1185">Reference proteome</keyword>
<name>A0A0A0EPJ7_9GAMM</name>
<dbReference type="SUPFAM" id="SSF111369">
    <property type="entry name" value="HlyD-like secretion proteins"/>
    <property type="match status" value="1"/>
</dbReference>
<dbReference type="Proteomes" id="UP000030017">
    <property type="component" value="Unassembled WGS sequence"/>
</dbReference>
<comment type="similarity">
    <text evidence="1">Belongs to the membrane fusion protein (MFP) (TC 8.A.1) family.</text>
</comment>
<reference evidence="4 5" key="1">
    <citation type="submission" date="2013-08" db="EMBL/GenBank/DDBJ databases">
        <title>Genome sequencing of Lysobacter.</title>
        <authorList>
            <person name="Zhang S."/>
            <person name="Wang G."/>
        </authorList>
    </citation>
    <scope>NUCLEOTIDE SEQUENCE [LARGE SCALE GENOMIC DNA]</scope>
    <source>
        <strain evidence="4 5">Ko07</strain>
    </source>
</reference>